<sequence length="75" mass="8542">MRTTEEQKDCSVVCLYGAVCDGLQGELLENFFLVLRPPPLSYWSKYHMTGYVTVESSEGRLHMLMYGESMSISLL</sequence>
<reference evidence="1" key="2">
    <citation type="journal article" date="2015" name="Fish Shellfish Immunol.">
        <title>Early steps in the European eel (Anguilla anguilla)-Vibrio vulnificus interaction in the gills: Role of the RtxA13 toxin.</title>
        <authorList>
            <person name="Callol A."/>
            <person name="Pajuelo D."/>
            <person name="Ebbesson L."/>
            <person name="Teles M."/>
            <person name="MacKenzie S."/>
            <person name="Amaro C."/>
        </authorList>
    </citation>
    <scope>NUCLEOTIDE SEQUENCE</scope>
</reference>
<evidence type="ECO:0000313" key="1">
    <source>
        <dbReference type="EMBL" id="JAI05707.1"/>
    </source>
</evidence>
<protein>
    <submittedName>
        <fullName evidence="1">Uncharacterized protein</fullName>
    </submittedName>
</protein>
<reference evidence="1" key="1">
    <citation type="submission" date="2014-11" db="EMBL/GenBank/DDBJ databases">
        <authorList>
            <person name="Amaro Gonzalez C."/>
        </authorList>
    </citation>
    <scope>NUCLEOTIDE SEQUENCE</scope>
</reference>
<name>A0A0E9XTF7_ANGAN</name>
<organism evidence="1">
    <name type="scientific">Anguilla anguilla</name>
    <name type="common">European freshwater eel</name>
    <name type="synonym">Muraena anguilla</name>
    <dbReference type="NCBI Taxonomy" id="7936"/>
    <lineage>
        <taxon>Eukaryota</taxon>
        <taxon>Metazoa</taxon>
        <taxon>Chordata</taxon>
        <taxon>Craniata</taxon>
        <taxon>Vertebrata</taxon>
        <taxon>Euteleostomi</taxon>
        <taxon>Actinopterygii</taxon>
        <taxon>Neopterygii</taxon>
        <taxon>Teleostei</taxon>
        <taxon>Anguilliformes</taxon>
        <taxon>Anguillidae</taxon>
        <taxon>Anguilla</taxon>
    </lineage>
</organism>
<dbReference type="EMBL" id="GBXM01002871">
    <property type="protein sequence ID" value="JAI05707.1"/>
    <property type="molecule type" value="Transcribed_RNA"/>
</dbReference>
<proteinExistence type="predicted"/>
<accession>A0A0E9XTF7</accession>
<dbReference type="AlphaFoldDB" id="A0A0E9XTF7"/>